<dbReference type="Pfam" id="PF00535">
    <property type="entry name" value="Glycos_transf_2"/>
    <property type="match status" value="1"/>
</dbReference>
<evidence type="ECO:0000256" key="6">
    <source>
        <dbReference type="ARBA" id="ARBA00023136"/>
    </source>
</evidence>
<dbReference type="SUPFAM" id="SSF53448">
    <property type="entry name" value="Nucleotide-diphospho-sugar transferases"/>
    <property type="match status" value="1"/>
</dbReference>
<dbReference type="OrthoDB" id="3183633at2"/>
<comment type="similarity">
    <text evidence="2">Belongs to the CDP-glycerol glycerophosphotransferase family.</text>
</comment>
<gene>
    <name evidence="9" type="ORF">DZF91_09245</name>
</gene>
<evidence type="ECO:0000313" key="10">
    <source>
        <dbReference type="Proteomes" id="UP000261811"/>
    </source>
</evidence>
<feature type="region of interest" description="Disordered" evidence="7">
    <location>
        <begin position="526"/>
        <end position="547"/>
    </location>
</feature>
<dbReference type="EMBL" id="QURH01000177">
    <property type="protein sequence ID" value="RFU41955.1"/>
    <property type="molecule type" value="Genomic_DNA"/>
</dbReference>
<dbReference type="SUPFAM" id="SSF53756">
    <property type="entry name" value="UDP-Glycosyltransferase/glycogen phosphorylase"/>
    <property type="match status" value="1"/>
</dbReference>
<dbReference type="Pfam" id="PF04464">
    <property type="entry name" value="Glyphos_transf"/>
    <property type="match status" value="1"/>
</dbReference>
<dbReference type="AlphaFoldDB" id="A0A372JPJ6"/>
<evidence type="ECO:0000259" key="8">
    <source>
        <dbReference type="Pfam" id="PF00535"/>
    </source>
</evidence>
<comment type="caution">
    <text evidence="9">The sequence shown here is derived from an EMBL/GenBank/DDBJ whole genome shotgun (WGS) entry which is preliminary data.</text>
</comment>
<dbReference type="Gene3D" id="3.40.50.12580">
    <property type="match status" value="1"/>
</dbReference>
<name>A0A372JPJ6_9ACTN</name>
<keyword evidence="5" id="KW-0777">Teichoic acid biosynthesis</keyword>
<evidence type="ECO:0000256" key="3">
    <source>
        <dbReference type="ARBA" id="ARBA00022475"/>
    </source>
</evidence>
<evidence type="ECO:0000256" key="7">
    <source>
        <dbReference type="SAM" id="MobiDB-lite"/>
    </source>
</evidence>
<dbReference type="PANTHER" id="PTHR37316">
    <property type="entry name" value="TEICHOIC ACID GLYCEROL-PHOSPHATE PRIMASE"/>
    <property type="match status" value="1"/>
</dbReference>
<dbReference type="Gene3D" id="3.90.550.10">
    <property type="entry name" value="Spore Coat Polysaccharide Biosynthesis Protein SpsA, Chain A"/>
    <property type="match status" value="1"/>
</dbReference>
<evidence type="ECO:0000256" key="4">
    <source>
        <dbReference type="ARBA" id="ARBA00022679"/>
    </source>
</evidence>
<comment type="subcellular location">
    <subcellularLocation>
        <location evidence="1">Cell membrane</location>
        <topology evidence="1">Peripheral membrane protein</topology>
    </subcellularLocation>
</comment>
<keyword evidence="10" id="KW-1185">Reference proteome</keyword>
<dbReference type="InterPro" id="IPR007554">
    <property type="entry name" value="Glycerophosphate_synth"/>
</dbReference>
<accession>A0A372JPJ6</accession>
<dbReference type="PANTHER" id="PTHR37316:SF3">
    <property type="entry name" value="TEICHOIC ACID GLYCEROL-PHOSPHATE TRANSFERASE"/>
    <property type="match status" value="1"/>
</dbReference>
<feature type="domain" description="Glycosyltransferase 2-like" evidence="8">
    <location>
        <begin position="6"/>
        <end position="165"/>
    </location>
</feature>
<dbReference type="InterPro" id="IPR001173">
    <property type="entry name" value="Glyco_trans_2-like"/>
</dbReference>
<organism evidence="9 10">
    <name type="scientific">Actinomadura logoneensis</name>
    <dbReference type="NCBI Taxonomy" id="2293572"/>
    <lineage>
        <taxon>Bacteria</taxon>
        <taxon>Bacillati</taxon>
        <taxon>Actinomycetota</taxon>
        <taxon>Actinomycetes</taxon>
        <taxon>Streptosporangiales</taxon>
        <taxon>Thermomonosporaceae</taxon>
        <taxon>Actinomadura</taxon>
    </lineage>
</organism>
<dbReference type="Proteomes" id="UP000261811">
    <property type="component" value="Unassembled WGS sequence"/>
</dbReference>
<sequence>MTPKISIVVPFYDVEDYLEECLVSLARQTLDDIEVVMVDDGSPDNCAVIAKAFAARDPRFRLVQQENQGLGPARDTGVRHATGEYLAFVDSDDVVARYAYELMTQSLDRTGSDMACGNVRRFDGARTWQCWAHREPCERSVERTHVSRQHSLMQDRMVWNKVFRRSFWDRHELSFPGILYEDSPVMVAAHVLASSVDVFSQPVYYWRERRGSITKRKAELANLEDRMTSVRMVHEFLDGHDPRLKAAYDRYALDVDLGVLTENLLLATDDERERILDLGAGCLRDAAPAARALLPMRKRLRLHLLERRMVPELLEVMRFEKNGDRHAETVRRGRFRHRWYLRYPYFGDEARGIPDEMYDITAELRLWAFVDDVRWQEDGRLRIDGHAHFSRIAADSPRAQRIRVWLQERGGRRRIDLRVERVVRPDVTAQSGQSAVSYDHSGFTVVVDPAELRVGRWRSRTWDLHIGVDAQGRHGEQRAGSPRLPRAGWAPARRVAEHVKILPCADPEGFLLQVKRERALVLAHGTTPEPGTAGGHAAATAARPGGDASVLTPGQGRVLRLEGWTNADLGTAPVVQARRQYGQGQVERPARDVRPADGGLRFTVELPLDELLSDPCAEDRVARATRIGDGVSWEFRLCGADRPVRLAFADGVGEARYAIGTQDFALTRTRYGNLRGVERFRRPVVTGVRWADRDRLVLTGEMSPGPVPDELIVRRRRSSEEYRVPLTWDGRVFRAELTPARMPLFGTLLPLGSGLWDLVVGSEVGETMVVVERSAIAGLPDPRVLGPHEVALGLHQGDALALNIRTALPDDVRGPYAQRRIQEDEYPRMRELPLRDLAVFDSYEGAQYSCSPRAVFEELRRRRPDIECVWVTRDGRFEVPEGARAVLMESREHYEALARARWIVGNYGQLPWFVKREGQTYLQTWHGTPLKKLAHDLRDMPYKRTETLEWMEREVPRWDVLISPNPFTTPIMRRAFRYDGEILESGYPRNDILTAPGAASVGRRVRERLGVPDGRRVVLYAPTWRDDHHLAPGRRAFSLELDLALLRERLGDDHVVLVRAHYLITDRSWSDSDGFVIDVSRYGEIAELYLAADVLVTDYSSAMFDFAVMGRPMVFYAYDLESYRDTVRGFYLDFEAEAPGPVVRTSAEVAAALEDIEAACAPYADAYTAFRARYCPYDDGRAAGRAVDRLLSTPARKAGVSEGSGA</sequence>
<dbReference type="GO" id="GO:0019350">
    <property type="term" value="P:teichoic acid biosynthetic process"/>
    <property type="evidence" value="ECO:0007669"/>
    <property type="project" value="UniProtKB-KW"/>
</dbReference>
<keyword evidence="4 9" id="KW-0808">Transferase</keyword>
<dbReference type="Gene3D" id="3.40.50.11820">
    <property type="match status" value="1"/>
</dbReference>
<dbReference type="CDD" id="cd00761">
    <property type="entry name" value="Glyco_tranf_GTA_type"/>
    <property type="match status" value="1"/>
</dbReference>
<reference evidence="9 10" key="1">
    <citation type="submission" date="2018-08" db="EMBL/GenBank/DDBJ databases">
        <title>Actinomadura jelena sp. nov., a novel Actinomycete isolated from soil in Chad.</title>
        <authorList>
            <person name="Shi L."/>
        </authorList>
    </citation>
    <scope>NUCLEOTIDE SEQUENCE [LARGE SCALE GENOMIC DNA]</scope>
    <source>
        <strain evidence="9 10">NEAU-G17</strain>
    </source>
</reference>
<dbReference type="InterPro" id="IPR029044">
    <property type="entry name" value="Nucleotide-diphossugar_trans"/>
</dbReference>
<proteinExistence type="inferred from homology"/>
<dbReference type="InterPro" id="IPR043149">
    <property type="entry name" value="TagF_N"/>
</dbReference>
<dbReference type="InterPro" id="IPR043148">
    <property type="entry name" value="TagF_C"/>
</dbReference>
<dbReference type="GO" id="GO:0047355">
    <property type="term" value="F:CDP-glycerol glycerophosphotransferase activity"/>
    <property type="evidence" value="ECO:0007669"/>
    <property type="project" value="InterPro"/>
</dbReference>
<dbReference type="InterPro" id="IPR051612">
    <property type="entry name" value="Teichoic_Acid_Biosynth"/>
</dbReference>
<protein>
    <submittedName>
        <fullName evidence="9">CDP-glycerol:glycerophosphate glycerophosphotransferase</fullName>
    </submittedName>
</protein>
<keyword evidence="6" id="KW-0472">Membrane</keyword>
<evidence type="ECO:0000256" key="1">
    <source>
        <dbReference type="ARBA" id="ARBA00004202"/>
    </source>
</evidence>
<evidence type="ECO:0000256" key="5">
    <source>
        <dbReference type="ARBA" id="ARBA00022944"/>
    </source>
</evidence>
<dbReference type="RefSeq" id="WP_117357057.1">
    <property type="nucleotide sequence ID" value="NZ_QURH01000177.1"/>
</dbReference>
<evidence type="ECO:0000256" key="2">
    <source>
        <dbReference type="ARBA" id="ARBA00010488"/>
    </source>
</evidence>
<evidence type="ECO:0000313" key="9">
    <source>
        <dbReference type="EMBL" id="RFU41955.1"/>
    </source>
</evidence>
<keyword evidence="3" id="KW-1003">Cell membrane</keyword>
<dbReference type="GO" id="GO:0005886">
    <property type="term" value="C:plasma membrane"/>
    <property type="evidence" value="ECO:0007669"/>
    <property type="project" value="UniProtKB-SubCell"/>
</dbReference>